<reference evidence="1 2" key="1">
    <citation type="journal article" date="2011" name="J. Gen. Appl. Microbiol.">
        <title>Draft genome sequencing of the enigmatic basidiomycete Mixia osmundae.</title>
        <authorList>
            <person name="Nishida H."/>
            <person name="Nagatsuka Y."/>
            <person name="Sugiyama J."/>
        </authorList>
    </citation>
    <scope>NUCLEOTIDE SEQUENCE [LARGE SCALE GENOMIC DNA]</scope>
    <source>
        <strain evidence="2">CBS 9802 / IAM 14324 / JCM 22182 / KY 12970</strain>
    </source>
</reference>
<evidence type="ECO:0008006" key="3">
    <source>
        <dbReference type="Google" id="ProtNLM"/>
    </source>
</evidence>
<evidence type="ECO:0000313" key="2">
    <source>
        <dbReference type="Proteomes" id="UP000009131"/>
    </source>
</evidence>
<evidence type="ECO:0000313" key="1">
    <source>
        <dbReference type="EMBL" id="GAA93804.1"/>
    </source>
</evidence>
<dbReference type="Pfam" id="PF05014">
    <property type="entry name" value="Nuc_deoxyrib_tr"/>
    <property type="match status" value="1"/>
</dbReference>
<protein>
    <recommendedName>
        <fullName evidence="3">Nucleoside 2-deoxyribosyltransferase</fullName>
    </recommendedName>
</protein>
<proteinExistence type="predicted"/>
<dbReference type="OMA" id="YELGYMA"/>
<dbReference type="InParanoid" id="G7DTF7"/>
<accession>G7DTF7</accession>
<dbReference type="PANTHER" id="PTHR15364:SF0">
    <property type="entry name" value="2'-DEOXYNUCLEOSIDE 5'-PHOSPHATE N-HYDROLASE 1"/>
    <property type="match status" value="1"/>
</dbReference>
<dbReference type="Gene3D" id="3.40.50.450">
    <property type="match status" value="1"/>
</dbReference>
<reference evidence="1 2" key="2">
    <citation type="journal article" date="2012" name="Open Biol.">
        <title>Characteristics of nucleosomes and linker DNA regions on the genome of the basidiomycete Mixia osmundae revealed by mono- and dinucleosome mapping.</title>
        <authorList>
            <person name="Nishida H."/>
            <person name="Kondo S."/>
            <person name="Matsumoto T."/>
            <person name="Suzuki Y."/>
            <person name="Yoshikawa H."/>
            <person name="Taylor T.D."/>
            <person name="Sugiyama J."/>
        </authorList>
    </citation>
    <scope>NUCLEOTIDE SEQUENCE [LARGE SCALE GENOMIC DNA]</scope>
    <source>
        <strain evidence="2">CBS 9802 / IAM 14324 / JCM 22182 / KY 12970</strain>
    </source>
</reference>
<sequence>MKAALKVYTAGPGVFLSDAIGEARRARTLCAQHGLQAMTPIDPELAAGPTPPSAQDIYVGNVALLNASDVMVADITPFRGPNMDPGTAWEIGYGIALGMPVFLYSEQAQTTLKDRTPDSGKWTVVEDFGATENLMIARAGMPVFASLEEAAQHVGQLAARGELIARSH</sequence>
<dbReference type="PANTHER" id="PTHR15364">
    <property type="entry name" value="2'-DEOXYNUCLEOSIDE 5'-PHOSPHATE N-HYDROLASE 1"/>
    <property type="match status" value="1"/>
</dbReference>
<comment type="caution">
    <text evidence="1">The sequence shown here is derived from an EMBL/GenBank/DDBJ whole genome shotgun (WGS) entry which is preliminary data.</text>
</comment>
<organism evidence="1 2">
    <name type="scientific">Mixia osmundae (strain CBS 9802 / IAM 14324 / JCM 22182 / KY 12970)</name>
    <dbReference type="NCBI Taxonomy" id="764103"/>
    <lineage>
        <taxon>Eukaryota</taxon>
        <taxon>Fungi</taxon>
        <taxon>Dikarya</taxon>
        <taxon>Basidiomycota</taxon>
        <taxon>Pucciniomycotina</taxon>
        <taxon>Mixiomycetes</taxon>
        <taxon>Mixiales</taxon>
        <taxon>Mixiaceae</taxon>
        <taxon>Mixia</taxon>
    </lineage>
</organism>
<dbReference type="HOGENOM" id="CLU_104078_0_0_1"/>
<dbReference type="InterPro" id="IPR007710">
    <property type="entry name" value="Nucleoside_deoxyribTrfase"/>
</dbReference>
<dbReference type="eggNOG" id="ENOG502RZW5">
    <property type="taxonomic scope" value="Eukaryota"/>
</dbReference>
<dbReference type="STRING" id="764103.G7DTF7"/>
<dbReference type="GO" id="GO:0070694">
    <property type="term" value="F:5-hydroxymethyl-dUMP N-hydrolase activity"/>
    <property type="evidence" value="ECO:0007669"/>
    <property type="project" value="TreeGrafter"/>
</dbReference>
<dbReference type="Proteomes" id="UP000009131">
    <property type="component" value="Unassembled WGS sequence"/>
</dbReference>
<dbReference type="RefSeq" id="XP_014570425.1">
    <property type="nucleotide sequence ID" value="XM_014714939.1"/>
</dbReference>
<dbReference type="InterPro" id="IPR051239">
    <property type="entry name" value="2'-dNMP_N-hydrolase"/>
</dbReference>
<dbReference type="OrthoDB" id="269441at2759"/>
<dbReference type="GO" id="GO:0009159">
    <property type="term" value="P:deoxyribonucleoside monophosphate catabolic process"/>
    <property type="evidence" value="ECO:0007669"/>
    <property type="project" value="TreeGrafter"/>
</dbReference>
<keyword evidence="2" id="KW-1185">Reference proteome</keyword>
<name>G7DTF7_MIXOS</name>
<dbReference type="EMBL" id="BABT02000025">
    <property type="protein sequence ID" value="GAA93804.1"/>
    <property type="molecule type" value="Genomic_DNA"/>
</dbReference>
<dbReference type="AlphaFoldDB" id="G7DTF7"/>
<dbReference type="SUPFAM" id="SSF52309">
    <property type="entry name" value="N-(deoxy)ribosyltransferase-like"/>
    <property type="match status" value="1"/>
</dbReference>
<gene>
    <name evidence="1" type="primary">Mo00450</name>
    <name evidence="1" type="ORF">E5Q_00450</name>
</gene>